<organism evidence="3 4">
    <name type="scientific">Adhaeribacter swui</name>
    <dbReference type="NCBI Taxonomy" id="2086471"/>
    <lineage>
        <taxon>Bacteria</taxon>
        <taxon>Pseudomonadati</taxon>
        <taxon>Bacteroidota</taxon>
        <taxon>Cytophagia</taxon>
        <taxon>Cytophagales</taxon>
        <taxon>Hymenobacteraceae</taxon>
        <taxon>Adhaeribacter</taxon>
    </lineage>
</organism>
<accession>A0A7G7GDF1</accession>
<keyword evidence="1" id="KW-0812">Transmembrane</keyword>
<feature type="transmembrane region" description="Helical" evidence="1">
    <location>
        <begin position="135"/>
        <end position="155"/>
    </location>
</feature>
<dbReference type="AlphaFoldDB" id="A0A7G7GDF1"/>
<dbReference type="Pfam" id="PF01569">
    <property type="entry name" value="PAP2"/>
    <property type="match status" value="1"/>
</dbReference>
<dbReference type="Gene3D" id="1.20.144.10">
    <property type="entry name" value="Phosphatidic acid phosphatase type 2/haloperoxidase"/>
    <property type="match status" value="1"/>
</dbReference>
<feature type="transmembrane region" description="Helical" evidence="1">
    <location>
        <begin position="57"/>
        <end position="78"/>
    </location>
</feature>
<dbReference type="SMART" id="SM00014">
    <property type="entry name" value="acidPPc"/>
    <property type="match status" value="1"/>
</dbReference>
<evidence type="ECO:0000256" key="1">
    <source>
        <dbReference type="SAM" id="Phobius"/>
    </source>
</evidence>
<keyword evidence="1" id="KW-0472">Membrane</keyword>
<dbReference type="Proteomes" id="UP000515237">
    <property type="component" value="Chromosome"/>
</dbReference>
<gene>
    <name evidence="3" type="ORF">HUW51_21605</name>
</gene>
<reference evidence="3 4" key="1">
    <citation type="journal article" date="2018" name="Int. J. Syst. Evol. Microbiol.">
        <title>Adhaeribacter swui sp. nov., isolated from wet mud.</title>
        <authorList>
            <person name="Kim D.U."/>
            <person name="Kim K.W."/>
            <person name="Kang M.S."/>
            <person name="Kim J.Y."/>
            <person name="Jang J.H."/>
            <person name="Kim M.K."/>
        </authorList>
    </citation>
    <scope>NUCLEOTIDE SEQUENCE [LARGE SCALE GENOMIC DNA]</scope>
    <source>
        <strain evidence="3 4">KCTC 52873</strain>
    </source>
</reference>
<dbReference type="InterPro" id="IPR036938">
    <property type="entry name" value="PAP2/HPO_sf"/>
</dbReference>
<evidence type="ECO:0000313" key="3">
    <source>
        <dbReference type="EMBL" id="QNF35185.1"/>
    </source>
</evidence>
<name>A0A7G7GDF1_9BACT</name>
<dbReference type="InterPro" id="IPR000326">
    <property type="entry name" value="PAP2/HPO"/>
</dbReference>
<keyword evidence="4" id="KW-1185">Reference proteome</keyword>
<feature type="transmembrane region" description="Helical" evidence="1">
    <location>
        <begin position="107"/>
        <end position="128"/>
    </location>
</feature>
<evidence type="ECO:0000259" key="2">
    <source>
        <dbReference type="SMART" id="SM00014"/>
    </source>
</evidence>
<feature type="transmembrane region" description="Helical" evidence="1">
    <location>
        <begin position="161"/>
        <end position="179"/>
    </location>
</feature>
<dbReference type="PANTHER" id="PTHR14969">
    <property type="entry name" value="SPHINGOSINE-1-PHOSPHATE PHOSPHOHYDROLASE"/>
    <property type="match status" value="1"/>
</dbReference>
<dbReference type="SUPFAM" id="SSF48317">
    <property type="entry name" value="Acid phosphatase/Vanadium-dependent haloperoxidase"/>
    <property type="match status" value="1"/>
</dbReference>
<keyword evidence="1" id="KW-1133">Transmembrane helix</keyword>
<dbReference type="KEGG" id="aswu:HUW51_21605"/>
<proteinExistence type="predicted"/>
<protein>
    <submittedName>
        <fullName evidence="3">Phosphatase PAP2 family protein</fullName>
    </submittedName>
</protein>
<feature type="domain" description="Phosphatidic acid phosphatase type 2/haloperoxidase" evidence="2">
    <location>
        <begin position="59"/>
        <end position="176"/>
    </location>
</feature>
<dbReference type="RefSeq" id="WP_185271676.1">
    <property type="nucleotide sequence ID" value="NZ_CP055156.1"/>
</dbReference>
<feature type="transmembrane region" description="Helical" evidence="1">
    <location>
        <begin position="34"/>
        <end position="50"/>
    </location>
</feature>
<sequence length="193" mass="22183">MLDKLKQLDHEWFLAINGYHSSFWDPIMIAISDRWFWIPFYALLVAFLIFRFRRQSILMFLAVALSLIAADGISSRFIKPYFARLRPCHDASLSETINIVAGCGGKFGFLSSHAANTFAIAMLFALMLPERYRYFKIFAFVWAIVISYSRVYLGVHFPGDVLGGAVLGILLGFIFGLWFRKLSVRYPYFAPRP</sequence>
<dbReference type="EMBL" id="CP055156">
    <property type="protein sequence ID" value="QNF35185.1"/>
    <property type="molecule type" value="Genomic_DNA"/>
</dbReference>
<dbReference type="PANTHER" id="PTHR14969:SF13">
    <property type="entry name" value="AT30094P"/>
    <property type="match status" value="1"/>
</dbReference>
<evidence type="ECO:0000313" key="4">
    <source>
        <dbReference type="Proteomes" id="UP000515237"/>
    </source>
</evidence>